<accession>A0A432X840</accession>
<dbReference type="RefSeq" id="WP_126757244.1">
    <property type="nucleotide sequence ID" value="NZ_PIPQ01000002.1"/>
</dbReference>
<reference evidence="1 2" key="1">
    <citation type="journal article" date="2011" name="Front. Microbiol.">
        <title>Genomic signatures of strain selection and enhancement in Bacillus atrophaeus var. globigii, a historical biowarfare simulant.</title>
        <authorList>
            <person name="Gibbons H.S."/>
            <person name="Broomall S.M."/>
            <person name="McNew L.A."/>
            <person name="Daligault H."/>
            <person name="Chapman C."/>
            <person name="Bruce D."/>
            <person name="Karavis M."/>
            <person name="Krepps M."/>
            <person name="McGregor P.A."/>
            <person name="Hong C."/>
            <person name="Park K.H."/>
            <person name="Akmal A."/>
            <person name="Feldman A."/>
            <person name="Lin J.S."/>
            <person name="Chang W.E."/>
            <person name="Higgs B.W."/>
            <person name="Demirev P."/>
            <person name="Lindquist J."/>
            <person name="Liem A."/>
            <person name="Fochler E."/>
            <person name="Read T.D."/>
            <person name="Tapia R."/>
            <person name="Johnson S."/>
            <person name="Bishop-Lilly K.A."/>
            <person name="Detter C."/>
            <person name="Han C."/>
            <person name="Sozhamannan S."/>
            <person name="Rosenzweig C.N."/>
            <person name="Skowronski E.W."/>
        </authorList>
    </citation>
    <scope>NUCLEOTIDE SEQUENCE [LARGE SCALE GENOMIC DNA]</scope>
    <source>
        <strain evidence="1 2">AIT1</strain>
    </source>
</reference>
<evidence type="ECO:0000313" key="2">
    <source>
        <dbReference type="Proteomes" id="UP000286976"/>
    </source>
</evidence>
<dbReference type="EMBL" id="PIPQ01000002">
    <property type="protein sequence ID" value="RUO43028.1"/>
    <property type="molecule type" value="Genomic_DNA"/>
</dbReference>
<sequence>MTEILHSFINDLRALQAEIDALLADSDNPLDTLPAKVDQHNDVLSRLFAHFEELNQEIDPETLTFLRATQSKIANWTTQAIEARDETRQNLLKLAQGRKARRQY</sequence>
<comment type="caution">
    <text evidence="1">The sequence shown here is derived from an EMBL/GenBank/DDBJ whole genome shotgun (WGS) entry which is preliminary data.</text>
</comment>
<gene>
    <name evidence="1" type="ORF">CWE15_06400</name>
</gene>
<dbReference type="AlphaFoldDB" id="A0A432X840"/>
<name>A0A432X840_9GAMM</name>
<keyword evidence="2" id="KW-1185">Reference proteome</keyword>
<proteinExistence type="predicted"/>
<dbReference type="OrthoDB" id="9919717at2"/>
<dbReference type="Proteomes" id="UP000286976">
    <property type="component" value="Unassembled WGS sequence"/>
</dbReference>
<evidence type="ECO:0000313" key="1">
    <source>
        <dbReference type="EMBL" id="RUO43028.1"/>
    </source>
</evidence>
<protein>
    <submittedName>
        <fullName evidence="1">Uncharacterized protein</fullName>
    </submittedName>
</protein>
<organism evidence="1 2">
    <name type="scientific">Aliidiomarina taiwanensis</name>
    <dbReference type="NCBI Taxonomy" id="946228"/>
    <lineage>
        <taxon>Bacteria</taxon>
        <taxon>Pseudomonadati</taxon>
        <taxon>Pseudomonadota</taxon>
        <taxon>Gammaproteobacteria</taxon>
        <taxon>Alteromonadales</taxon>
        <taxon>Idiomarinaceae</taxon>
        <taxon>Aliidiomarina</taxon>
    </lineage>
</organism>